<gene>
    <name evidence="2" type="primary">Osm</name>
</gene>
<sequence length="363" mass="39030">MWTQRPRRPLLSPVLSFLCLHMVTAVPRCSVPSVLLVQLQHQANMTADTSSLLEPYVSTGGLEGSGQRAGRGQYGVGGETESWSACSLSPADSGPRSPACSARRLGATRSQSRPTDPPGPCHPLCSTTATVSAFRPQCLHPRNGRIGLAGPSVAKPCVRARGWGAPACTPALIPLLPLSVQVVTQGLSVPFRRGFCKEHPGAFPSEDALRSLSQAGFLRTVHATLGHLLHNLTALQLQFSDAQDLPELPMARKNTHGVRNNIHCLSRQLHISLDMQAGLGTSLPPVTFTGTAPSIFEAKLEGCKLLSGYHRFMGSMGRVLREWGDSPRRSRRDSPQMALCKGTHGTGASRRAKRLVPRGWLAR</sequence>
<evidence type="ECO:0000313" key="2">
    <source>
        <dbReference type="RefSeq" id="XP_073916996.1"/>
    </source>
</evidence>
<dbReference type="Proteomes" id="UP001732720">
    <property type="component" value="Chromosome 18"/>
</dbReference>
<protein>
    <submittedName>
        <fullName evidence="2">Oncostatin-M isoform X1</fullName>
    </submittedName>
</protein>
<organism evidence="1 2">
    <name type="scientific">Castor canadensis</name>
    <name type="common">American beaver</name>
    <dbReference type="NCBI Taxonomy" id="51338"/>
    <lineage>
        <taxon>Eukaryota</taxon>
        <taxon>Metazoa</taxon>
        <taxon>Chordata</taxon>
        <taxon>Craniata</taxon>
        <taxon>Vertebrata</taxon>
        <taxon>Euteleostomi</taxon>
        <taxon>Mammalia</taxon>
        <taxon>Eutheria</taxon>
        <taxon>Euarchontoglires</taxon>
        <taxon>Glires</taxon>
        <taxon>Rodentia</taxon>
        <taxon>Castorimorpha</taxon>
        <taxon>Castoridae</taxon>
        <taxon>Castor</taxon>
    </lineage>
</organism>
<evidence type="ECO:0000313" key="1">
    <source>
        <dbReference type="Proteomes" id="UP001732720"/>
    </source>
</evidence>
<reference evidence="2" key="1">
    <citation type="submission" date="2025-08" db="UniProtKB">
        <authorList>
            <consortium name="RefSeq"/>
        </authorList>
    </citation>
    <scope>IDENTIFICATION</scope>
</reference>
<keyword evidence="1" id="KW-1185">Reference proteome</keyword>
<accession>A0AC58LIL9</accession>
<dbReference type="RefSeq" id="XP_073916996.1">
    <property type="nucleotide sequence ID" value="XM_074060895.1"/>
</dbReference>
<proteinExistence type="predicted"/>
<name>A0AC58LIL9_CASCN</name>